<keyword evidence="6" id="KW-0460">Magnesium</keyword>
<dbReference type="InterPro" id="IPR027417">
    <property type="entry name" value="P-loop_NTPase"/>
</dbReference>
<reference evidence="7" key="1">
    <citation type="submission" date="2020-10" db="EMBL/GenBank/DDBJ databases">
        <title>High-Quality Genome Resource of Clonostachys rosea strain S41 by Oxford Nanopore Long-Read Sequencing.</title>
        <authorList>
            <person name="Wang H."/>
        </authorList>
    </citation>
    <scope>NUCLEOTIDE SEQUENCE</scope>
    <source>
        <strain evidence="7">S41</strain>
    </source>
</reference>
<dbReference type="Gene3D" id="1.10.400.10">
    <property type="entry name" value="GI Alpha 1, domain 2-like"/>
    <property type="match status" value="1"/>
</dbReference>
<evidence type="ECO:0000256" key="2">
    <source>
        <dbReference type="ARBA" id="ARBA00022741"/>
    </source>
</evidence>
<dbReference type="Proteomes" id="UP000616885">
    <property type="component" value="Unassembled WGS sequence"/>
</dbReference>
<dbReference type="FunFam" id="3.40.50.300:FF:000692">
    <property type="entry name" value="Guanine nucleotide-binding protein subunit alpha"/>
    <property type="match status" value="1"/>
</dbReference>
<dbReference type="GO" id="GO:0005737">
    <property type="term" value="C:cytoplasm"/>
    <property type="evidence" value="ECO:0007669"/>
    <property type="project" value="TreeGrafter"/>
</dbReference>
<dbReference type="GO" id="GO:0031683">
    <property type="term" value="F:G-protein beta/gamma-subunit complex binding"/>
    <property type="evidence" value="ECO:0007669"/>
    <property type="project" value="InterPro"/>
</dbReference>
<dbReference type="PANTHER" id="PTHR10218:SF242">
    <property type="entry name" value="GUANINE NUCLEOTIDE-BINDING PROTEIN ALPHA-1 SUBUNIT"/>
    <property type="match status" value="1"/>
</dbReference>
<feature type="binding site" evidence="6">
    <location>
        <position position="47"/>
    </location>
    <ligand>
        <name>Mg(2+)</name>
        <dbReference type="ChEBI" id="CHEBI:18420"/>
    </ligand>
</feature>
<comment type="caution">
    <text evidence="7">The sequence shown here is derived from an EMBL/GenBank/DDBJ whole genome shotgun (WGS) entry which is preliminary data.</text>
</comment>
<dbReference type="GO" id="GO:0003924">
    <property type="term" value="F:GTPase activity"/>
    <property type="evidence" value="ECO:0007669"/>
    <property type="project" value="InterPro"/>
</dbReference>
<evidence type="ECO:0000256" key="3">
    <source>
        <dbReference type="ARBA" id="ARBA00023134"/>
    </source>
</evidence>
<evidence type="ECO:0000256" key="4">
    <source>
        <dbReference type="ARBA" id="ARBA00023224"/>
    </source>
</evidence>
<dbReference type="GO" id="GO:0001664">
    <property type="term" value="F:G protein-coupled receptor binding"/>
    <property type="evidence" value="ECO:0007669"/>
    <property type="project" value="TreeGrafter"/>
</dbReference>
<dbReference type="AlphaFoldDB" id="A0A8H7KB39"/>
<dbReference type="GO" id="GO:0005525">
    <property type="term" value="F:GTP binding"/>
    <property type="evidence" value="ECO:0007669"/>
    <property type="project" value="UniProtKB-KW"/>
</dbReference>
<name>A0A8H7KB39_BIOOC</name>
<evidence type="ECO:0000313" key="7">
    <source>
        <dbReference type="EMBL" id="KAF9747054.1"/>
    </source>
</evidence>
<dbReference type="PROSITE" id="PS51882">
    <property type="entry name" value="G_ALPHA"/>
    <property type="match status" value="1"/>
</dbReference>
<evidence type="ECO:0000256" key="1">
    <source>
        <dbReference type="ARBA" id="ARBA00022723"/>
    </source>
</evidence>
<proteinExistence type="predicted"/>
<dbReference type="SMART" id="SM00275">
    <property type="entry name" value="G_alpha"/>
    <property type="match status" value="1"/>
</dbReference>
<keyword evidence="4" id="KW-0807">Transducer</keyword>
<feature type="binding site" evidence="5">
    <location>
        <begin position="43"/>
        <end position="48"/>
    </location>
    <ligand>
        <name>GTP</name>
        <dbReference type="ChEBI" id="CHEBI:37565"/>
    </ligand>
</feature>
<dbReference type="Pfam" id="PF00503">
    <property type="entry name" value="G-alpha"/>
    <property type="match status" value="1"/>
</dbReference>
<sequence length="193" mass="22076">MCFGSRKDGDTGVARSREIDKQIRQDEKRMTREVKLLLLGAGESGKSTILKQMKLIYTQGFSKSEKLEWKPVIFNNIVQSFKTIHDAMNELNISFEKPESEKHMALVLIEREIGLEERMPLDYLEPVKALWQDAGVKAAIAKGNEYAYTTISHTSLRMSIDCGQSTTCPTTRISFARDYEQQVSQKRYSTWAN</sequence>
<evidence type="ECO:0000313" key="8">
    <source>
        <dbReference type="Proteomes" id="UP000616885"/>
    </source>
</evidence>
<accession>A0A8H7KB39</accession>
<dbReference type="GO" id="GO:0046872">
    <property type="term" value="F:metal ion binding"/>
    <property type="evidence" value="ECO:0007669"/>
    <property type="project" value="UniProtKB-KW"/>
</dbReference>
<evidence type="ECO:0000256" key="5">
    <source>
        <dbReference type="PIRSR" id="PIRSR601019-1"/>
    </source>
</evidence>
<dbReference type="SUPFAM" id="SSF52540">
    <property type="entry name" value="P-loop containing nucleoside triphosphate hydrolases"/>
    <property type="match status" value="1"/>
</dbReference>
<dbReference type="EMBL" id="JADCTT010000010">
    <property type="protein sequence ID" value="KAF9747054.1"/>
    <property type="molecule type" value="Genomic_DNA"/>
</dbReference>
<keyword evidence="1 6" id="KW-0479">Metal-binding</keyword>
<protein>
    <submittedName>
        <fullName evidence="7">Uncharacterized protein</fullName>
    </submittedName>
</protein>
<dbReference type="SUPFAM" id="SSF47895">
    <property type="entry name" value="Transducin (alpha subunit), insertion domain"/>
    <property type="match status" value="1"/>
</dbReference>
<dbReference type="PANTHER" id="PTHR10218">
    <property type="entry name" value="GTP-BINDING PROTEIN ALPHA SUBUNIT"/>
    <property type="match status" value="1"/>
</dbReference>
<dbReference type="GO" id="GO:0007186">
    <property type="term" value="P:G protein-coupled receptor signaling pathway"/>
    <property type="evidence" value="ECO:0007669"/>
    <property type="project" value="InterPro"/>
</dbReference>
<dbReference type="GO" id="GO:0005834">
    <property type="term" value="C:heterotrimeric G-protein complex"/>
    <property type="evidence" value="ECO:0007669"/>
    <property type="project" value="TreeGrafter"/>
</dbReference>
<keyword evidence="2 5" id="KW-0547">Nucleotide-binding</keyword>
<dbReference type="InterPro" id="IPR011025">
    <property type="entry name" value="GproteinA_insert"/>
</dbReference>
<organism evidence="7 8">
    <name type="scientific">Bionectria ochroleuca</name>
    <name type="common">Gliocladium roseum</name>
    <dbReference type="NCBI Taxonomy" id="29856"/>
    <lineage>
        <taxon>Eukaryota</taxon>
        <taxon>Fungi</taxon>
        <taxon>Dikarya</taxon>
        <taxon>Ascomycota</taxon>
        <taxon>Pezizomycotina</taxon>
        <taxon>Sordariomycetes</taxon>
        <taxon>Hypocreomycetidae</taxon>
        <taxon>Hypocreales</taxon>
        <taxon>Bionectriaceae</taxon>
        <taxon>Clonostachys</taxon>
    </lineage>
</organism>
<keyword evidence="3 5" id="KW-0342">GTP-binding</keyword>
<gene>
    <name evidence="7" type="ORF">IM811_002388</name>
</gene>
<evidence type="ECO:0000256" key="6">
    <source>
        <dbReference type="PIRSR" id="PIRSR601019-2"/>
    </source>
</evidence>
<dbReference type="GO" id="GO:0000750">
    <property type="term" value="P:pheromone-dependent signal transduction involved in conjugation with cellular fusion"/>
    <property type="evidence" value="ECO:0007669"/>
    <property type="project" value="TreeGrafter"/>
</dbReference>
<dbReference type="InterPro" id="IPR001019">
    <property type="entry name" value="Gprotein_alpha_su"/>
</dbReference>